<dbReference type="EMBL" id="PDEP01000003">
    <property type="protein sequence ID" value="PEN08315.1"/>
    <property type="molecule type" value="Genomic_DNA"/>
</dbReference>
<comment type="caution">
    <text evidence="1">The sequence shown here is derived from an EMBL/GenBank/DDBJ whole genome shotgun (WGS) entry which is preliminary data.</text>
</comment>
<organism evidence="1 2">
    <name type="scientific">Longimonas halophila</name>
    <dbReference type="NCBI Taxonomy" id="1469170"/>
    <lineage>
        <taxon>Bacteria</taxon>
        <taxon>Pseudomonadati</taxon>
        <taxon>Rhodothermota</taxon>
        <taxon>Rhodothermia</taxon>
        <taxon>Rhodothermales</taxon>
        <taxon>Salisaetaceae</taxon>
        <taxon>Longimonas</taxon>
    </lineage>
</organism>
<protein>
    <submittedName>
        <fullName evidence="1">Uncharacterized protein</fullName>
    </submittedName>
</protein>
<gene>
    <name evidence="1" type="ORF">CRI93_04155</name>
</gene>
<sequence length="290" mass="31541">MALGCTAERDTNDAPPAPPATDIFQAAYTVQGDSIAIAPPINRTQRTGYDNQPQFTFDGHALLYTSARNGQTDIYRWPLDADAPHPLTATPTSEYSPTPLSDSTYAVVRVEDDGTQRLWKFSMREAAVPATTGTVLLPQIEPVGYFAPVDTTHWALFVLGEPPTLQWTPRSPNADPTVVRRNIGRSIQVHPDGRRISAVQRHADAQDSLLVVRSPEEVKTYAPALDGNGDHVWTPEGYLLMTSGTALYQWHPEAASWRVVHDWAPATPSRIAVSPQGGQLAVVVAPADSS</sequence>
<evidence type="ECO:0000313" key="1">
    <source>
        <dbReference type="EMBL" id="PEN08315.1"/>
    </source>
</evidence>
<name>A0A2H3NNI8_9BACT</name>
<proteinExistence type="predicted"/>
<accession>A0A2H3NNI8</accession>
<evidence type="ECO:0000313" key="2">
    <source>
        <dbReference type="Proteomes" id="UP000221024"/>
    </source>
</evidence>
<dbReference type="Gene3D" id="2.120.10.30">
    <property type="entry name" value="TolB, C-terminal domain"/>
    <property type="match status" value="1"/>
</dbReference>
<dbReference type="InterPro" id="IPR011042">
    <property type="entry name" value="6-blade_b-propeller_TolB-like"/>
</dbReference>
<dbReference type="AlphaFoldDB" id="A0A2H3NNI8"/>
<reference evidence="1 2" key="1">
    <citation type="submission" date="2017-10" db="EMBL/GenBank/DDBJ databases">
        <title>Draft genome of Longimonas halophila.</title>
        <authorList>
            <person name="Goh K.M."/>
            <person name="Shamsir M.S."/>
            <person name="Lim S.W."/>
        </authorList>
    </citation>
    <scope>NUCLEOTIDE SEQUENCE [LARGE SCALE GENOMIC DNA]</scope>
    <source>
        <strain evidence="1 2">KCTC 42399</strain>
    </source>
</reference>
<keyword evidence="2" id="KW-1185">Reference proteome</keyword>
<dbReference type="Proteomes" id="UP000221024">
    <property type="component" value="Unassembled WGS sequence"/>
</dbReference>
<dbReference type="SUPFAM" id="SSF50960">
    <property type="entry name" value="TolB, C-terminal domain"/>
    <property type="match status" value="1"/>
</dbReference>